<gene>
    <name evidence="5" type="ORF">L227DRAFT_654604</name>
</gene>
<keyword evidence="3" id="KW-0732">Signal</keyword>
<feature type="chain" id="PRO_5023159133" description="Carboxylic ester hydrolase" evidence="3">
    <location>
        <begin position="18"/>
        <end position="552"/>
    </location>
</feature>
<sequence>MVLAILSLLSVATHVWCSPVATGSVRCTPSNASTCPVTAQLDSATVVGVSDGMTSSYLCIPFAQPPVGKLRFNIPEPIGPYTGLLNATGFGNQCYNSLTTHSFPSPDWVTPEMADYFKIFNGITTSPFDEDCLNLNVIAPASILPGRKLPVVAYIFFGAFKFGSGGDVDGRTIVQRSIEMGEPVIFVSMNHRLGPYGFLGGKEVKAAKIGNLGLQDQREAFRWIKKYIHVFGGDSNRVTLLGLSSGGISSTLQMIANGADTEGLFHAVWAESGSVLPLGWIDQPATQQSYDNLISRINCSDAMDTLACLRAAPVDAINAAGALDISWQPHADGTFIKDLPQSALVSGDIAKLPVVAGNAEDEGTIFNIGYQNVTTVAQLEAAIRANFYADISDSDMQRLLQLYPNDAAKGAPYGTGDQFEFTPMWKRIGALMGDINVIAIRRLFVERLALQGQNVWTYIYRRNKVSAWGSTHGSEIPNMYGGGDMTDLLIHFANTHDPNGLPQKPYWPQYDLATRPMLDFYGNDSLRISTDTYRQEAIQFVIEQGLEHPWPV</sequence>
<organism evidence="5 6">
    <name type="scientific">Lentinus tigrinus ALCF2SS1-6</name>
    <dbReference type="NCBI Taxonomy" id="1328759"/>
    <lineage>
        <taxon>Eukaryota</taxon>
        <taxon>Fungi</taxon>
        <taxon>Dikarya</taxon>
        <taxon>Basidiomycota</taxon>
        <taxon>Agaricomycotina</taxon>
        <taxon>Agaricomycetes</taxon>
        <taxon>Polyporales</taxon>
        <taxon>Polyporaceae</taxon>
        <taxon>Lentinus</taxon>
    </lineage>
</organism>
<keyword evidence="6" id="KW-1185">Reference proteome</keyword>
<proteinExistence type="inferred from homology"/>
<dbReference type="AlphaFoldDB" id="A0A5C2S571"/>
<dbReference type="EC" id="3.1.1.-" evidence="3"/>
<feature type="signal peptide" evidence="3">
    <location>
        <begin position="1"/>
        <end position="17"/>
    </location>
</feature>
<name>A0A5C2S571_9APHY</name>
<evidence type="ECO:0000256" key="3">
    <source>
        <dbReference type="RuleBase" id="RU361235"/>
    </source>
</evidence>
<evidence type="ECO:0000259" key="4">
    <source>
        <dbReference type="Pfam" id="PF00135"/>
    </source>
</evidence>
<dbReference type="Pfam" id="PF00135">
    <property type="entry name" value="COesterase"/>
    <property type="match status" value="1"/>
</dbReference>
<dbReference type="PROSITE" id="PS00122">
    <property type="entry name" value="CARBOXYLESTERASE_B_1"/>
    <property type="match status" value="1"/>
</dbReference>
<dbReference type="InterPro" id="IPR050654">
    <property type="entry name" value="AChE-related_enzymes"/>
</dbReference>
<dbReference type="GO" id="GO:0052689">
    <property type="term" value="F:carboxylic ester hydrolase activity"/>
    <property type="evidence" value="ECO:0007669"/>
    <property type="project" value="TreeGrafter"/>
</dbReference>
<reference evidence="5" key="1">
    <citation type="journal article" date="2018" name="Genome Biol. Evol.">
        <title>Genomics and development of Lentinus tigrinus, a white-rot wood-decaying mushroom with dimorphic fruiting bodies.</title>
        <authorList>
            <person name="Wu B."/>
            <person name="Xu Z."/>
            <person name="Knudson A."/>
            <person name="Carlson A."/>
            <person name="Chen N."/>
            <person name="Kovaka S."/>
            <person name="LaButti K."/>
            <person name="Lipzen A."/>
            <person name="Pennachio C."/>
            <person name="Riley R."/>
            <person name="Schakwitz W."/>
            <person name="Umezawa K."/>
            <person name="Ohm R.A."/>
            <person name="Grigoriev I.V."/>
            <person name="Nagy L.G."/>
            <person name="Gibbons J."/>
            <person name="Hibbett D."/>
        </authorList>
    </citation>
    <scope>NUCLEOTIDE SEQUENCE [LARGE SCALE GENOMIC DNA]</scope>
    <source>
        <strain evidence="5">ALCF2SS1-6</strain>
    </source>
</reference>
<dbReference type="PANTHER" id="PTHR43918">
    <property type="entry name" value="ACETYLCHOLINESTERASE"/>
    <property type="match status" value="1"/>
</dbReference>
<dbReference type="PANTHER" id="PTHR43918:SF4">
    <property type="entry name" value="CARBOXYLIC ESTER HYDROLASE"/>
    <property type="match status" value="1"/>
</dbReference>
<accession>A0A5C2S571</accession>
<protein>
    <recommendedName>
        <fullName evidence="3">Carboxylic ester hydrolase</fullName>
        <ecNumber evidence="3">3.1.1.-</ecNumber>
    </recommendedName>
</protein>
<dbReference type="OrthoDB" id="408631at2759"/>
<evidence type="ECO:0000256" key="1">
    <source>
        <dbReference type="ARBA" id="ARBA00005964"/>
    </source>
</evidence>
<dbReference type="STRING" id="1328759.A0A5C2S571"/>
<dbReference type="EMBL" id="ML122273">
    <property type="protein sequence ID" value="RPD58883.1"/>
    <property type="molecule type" value="Genomic_DNA"/>
</dbReference>
<dbReference type="InterPro" id="IPR002018">
    <property type="entry name" value="CarbesteraseB"/>
</dbReference>
<feature type="domain" description="Carboxylesterase type B" evidence="4">
    <location>
        <begin position="53"/>
        <end position="525"/>
    </location>
</feature>
<dbReference type="InterPro" id="IPR019826">
    <property type="entry name" value="Carboxylesterase_B_AS"/>
</dbReference>
<evidence type="ECO:0000313" key="6">
    <source>
        <dbReference type="Proteomes" id="UP000313359"/>
    </source>
</evidence>
<evidence type="ECO:0000313" key="5">
    <source>
        <dbReference type="EMBL" id="RPD58883.1"/>
    </source>
</evidence>
<evidence type="ECO:0000256" key="2">
    <source>
        <dbReference type="ARBA" id="ARBA00022801"/>
    </source>
</evidence>
<dbReference type="Gene3D" id="3.40.50.1820">
    <property type="entry name" value="alpha/beta hydrolase"/>
    <property type="match status" value="1"/>
</dbReference>
<dbReference type="InterPro" id="IPR029058">
    <property type="entry name" value="AB_hydrolase_fold"/>
</dbReference>
<keyword evidence="2 3" id="KW-0378">Hydrolase</keyword>
<comment type="similarity">
    <text evidence="1 3">Belongs to the type-B carboxylesterase/lipase family.</text>
</comment>
<dbReference type="Proteomes" id="UP000313359">
    <property type="component" value="Unassembled WGS sequence"/>
</dbReference>
<dbReference type="SUPFAM" id="SSF53474">
    <property type="entry name" value="alpha/beta-Hydrolases"/>
    <property type="match status" value="1"/>
</dbReference>